<proteinExistence type="predicted"/>
<organism evidence="7 8">
    <name type="scientific">Roseomonas elaeocarpi</name>
    <dbReference type="NCBI Taxonomy" id="907779"/>
    <lineage>
        <taxon>Bacteria</taxon>
        <taxon>Pseudomonadati</taxon>
        <taxon>Pseudomonadota</taxon>
        <taxon>Alphaproteobacteria</taxon>
        <taxon>Acetobacterales</taxon>
        <taxon>Roseomonadaceae</taxon>
        <taxon>Roseomonas</taxon>
    </lineage>
</organism>
<evidence type="ECO:0000256" key="1">
    <source>
        <dbReference type="ARBA" id="ARBA00022729"/>
    </source>
</evidence>
<evidence type="ECO:0000313" key="8">
    <source>
        <dbReference type="Proteomes" id="UP001589865"/>
    </source>
</evidence>
<dbReference type="PANTHER" id="PTHR37482:SF1">
    <property type="entry name" value="OUTER MEMBRANE PROTEIN ASSEMBLY FACTOR BAME"/>
    <property type="match status" value="1"/>
</dbReference>
<protein>
    <submittedName>
        <fullName evidence="7">Outer membrane protein assembly factor BamE</fullName>
    </submittedName>
</protein>
<keyword evidence="2 5" id="KW-0472">Membrane</keyword>
<dbReference type="EMBL" id="JBHLUN010000015">
    <property type="protein sequence ID" value="MFC0410447.1"/>
    <property type="molecule type" value="Genomic_DNA"/>
</dbReference>
<feature type="domain" description="Outer membrane protein assembly factor BamE" evidence="6">
    <location>
        <begin position="85"/>
        <end position="159"/>
    </location>
</feature>
<name>A0ABV6JYR0_9PROT</name>
<comment type="caution">
    <text evidence="7">The sequence shown here is derived from an EMBL/GenBank/DDBJ whole genome shotgun (WGS) entry which is preliminary data.</text>
</comment>
<evidence type="ECO:0000256" key="5">
    <source>
        <dbReference type="SAM" id="Phobius"/>
    </source>
</evidence>
<dbReference type="InterPro" id="IPR007450">
    <property type="entry name" value="BamE_dom"/>
</dbReference>
<accession>A0ABV6JYR0</accession>
<keyword evidence="5" id="KW-1133">Transmembrane helix</keyword>
<dbReference type="InterPro" id="IPR026592">
    <property type="entry name" value="BamE"/>
</dbReference>
<evidence type="ECO:0000256" key="3">
    <source>
        <dbReference type="ARBA" id="ARBA00023237"/>
    </source>
</evidence>
<evidence type="ECO:0000313" key="7">
    <source>
        <dbReference type="EMBL" id="MFC0410447.1"/>
    </source>
</evidence>
<dbReference type="InterPro" id="IPR037873">
    <property type="entry name" value="BamE-like"/>
</dbReference>
<feature type="region of interest" description="Disordered" evidence="4">
    <location>
        <begin position="1"/>
        <end position="53"/>
    </location>
</feature>
<dbReference type="Gene3D" id="3.30.1450.10">
    <property type="match status" value="1"/>
</dbReference>
<keyword evidence="3" id="KW-0998">Cell outer membrane</keyword>
<keyword evidence="1" id="KW-0732">Signal</keyword>
<keyword evidence="8" id="KW-1185">Reference proteome</keyword>
<dbReference type="Pfam" id="PF04355">
    <property type="entry name" value="BamE"/>
    <property type="match status" value="1"/>
</dbReference>
<evidence type="ECO:0000256" key="4">
    <source>
        <dbReference type="SAM" id="MobiDB-lite"/>
    </source>
</evidence>
<gene>
    <name evidence="7" type="ORF">ACFFGY_19510</name>
</gene>
<keyword evidence="5" id="KW-0812">Transmembrane</keyword>
<evidence type="ECO:0000256" key="2">
    <source>
        <dbReference type="ARBA" id="ARBA00023136"/>
    </source>
</evidence>
<feature type="transmembrane region" description="Helical" evidence="5">
    <location>
        <begin position="59"/>
        <end position="79"/>
    </location>
</feature>
<reference evidence="7 8" key="1">
    <citation type="submission" date="2024-09" db="EMBL/GenBank/DDBJ databases">
        <authorList>
            <person name="Sun Q."/>
            <person name="Mori K."/>
        </authorList>
    </citation>
    <scope>NUCLEOTIDE SEQUENCE [LARGE SCALE GENOMIC DNA]</scope>
    <source>
        <strain evidence="7 8">TBRC 5777</strain>
    </source>
</reference>
<feature type="region of interest" description="Disordered" evidence="4">
    <location>
        <begin position="203"/>
        <end position="225"/>
    </location>
</feature>
<sequence length="225" mass="22958">MPYPDRATNHAMRPVAAIEPLTGPPGGGNPPDEMARAPSPVNRDPSGSTRSRRTGRAGLALAAILLGAVPLGGCSVFGAPREVRGNRVDEDQLKQITPGVQTKQDVSALLGSPSAIGTFDPSNWYYISAVTHIRPGQMPGLENQRVVAVHFDDKGVVQGVRELGPKDTQDVQFVSRTTPVPGTDRSFLQSLFGNIGRFNGAGSGGGGGGSNAPGSGGPGGGGGGL</sequence>
<dbReference type="PANTHER" id="PTHR37482">
    <property type="entry name" value="OUTER MEMBRANE PROTEIN ASSEMBLY FACTOR BAME"/>
    <property type="match status" value="1"/>
</dbReference>
<evidence type="ECO:0000259" key="6">
    <source>
        <dbReference type="Pfam" id="PF04355"/>
    </source>
</evidence>
<dbReference type="RefSeq" id="WP_377046198.1">
    <property type="nucleotide sequence ID" value="NZ_JBHLUN010000015.1"/>
</dbReference>
<dbReference type="Proteomes" id="UP001589865">
    <property type="component" value="Unassembled WGS sequence"/>
</dbReference>